<keyword evidence="4" id="KW-1134">Transmembrane beta strand</keyword>
<dbReference type="GO" id="GO:0009279">
    <property type="term" value="C:cell outer membrane"/>
    <property type="evidence" value="ECO:0007669"/>
    <property type="project" value="UniProtKB-SubCell"/>
</dbReference>
<keyword evidence="6" id="KW-0406">Ion transport</keyword>
<dbReference type="Pfam" id="PF02264">
    <property type="entry name" value="LamB"/>
    <property type="match status" value="1"/>
</dbReference>
<protein>
    <submittedName>
        <fullName evidence="11">Carbohydrate porin</fullName>
    </submittedName>
</protein>
<dbReference type="RefSeq" id="WP_127683414.1">
    <property type="nucleotide sequence ID" value="NZ_SACM01000003.1"/>
</dbReference>
<evidence type="ECO:0000313" key="12">
    <source>
        <dbReference type="Proteomes" id="UP000288587"/>
    </source>
</evidence>
<reference evidence="11 12" key="1">
    <citation type="submission" date="2019-01" db="EMBL/GenBank/DDBJ databases">
        <authorList>
            <person name="Chen W.-M."/>
        </authorList>
    </citation>
    <scope>NUCLEOTIDE SEQUENCE [LARGE SCALE GENOMIC DNA]</scope>
    <source>
        <strain evidence="11 12">CCP-18</strain>
    </source>
</reference>
<evidence type="ECO:0000256" key="7">
    <source>
        <dbReference type="ARBA" id="ARBA00023114"/>
    </source>
</evidence>
<comment type="subcellular location">
    <subcellularLocation>
        <location evidence="1">Cell outer membrane</location>
        <topology evidence="1">Multi-pass membrane protein</topology>
    </subcellularLocation>
</comment>
<dbReference type="EMBL" id="SACM01000003">
    <property type="protein sequence ID" value="RVT85012.1"/>
    <property type="molecule type" value="Genomic_DNA"/>
</dbReference>
<feature type="signal peptide" evidence="10">
    <location>
        <begin position="1"/>
        <end position="32"/>
    </location>
</feature>
<keyword evidence="8" id="KW-0472">Membrane</keyword>
<keyword evidence="12" id="KW-1185">Reference proteome</keyword>
<evidence type="ECO:0000256" key="4">
    <source>
        <dbReference type="ARBA" id="ARBA00022452"/>
    </source>
</evidence>
<dbReference type="GO" id="GO:0015144">
    <property type="term" value="F:carbohydrate transmembrane transporter activity"/>
    <property type="evidence" value="ECO:0007669"/>
    <property type="project" value="TreeGrafter"/>
</dbReference>
<dbReference type="GO" id="GO:0015288">
    <property type="term" value="F:porin activity"/>
    <property type="evidence" value="ECO:0007669"/>
    <property type="project" value="UniProtKB-KW"/>
</dbReference>
<organism evidence="11 12">
    <name type="scientific">Inhella crocodyli</name>
    <dbReference type="NCBI Taxonomy" id="2499851"/>
    <lineage>
        <taxon>Bacteria</taxon>
        <taxon>Pseudomonadati</taxon>
        <taxon>Pseudomonadota</taxon>
        <taxon>Betaproteobacteria</taxon>
        <taxon>Burkholderiales</taxon>
        <taxon>Sphaerotilaceae</taxon>
        <taxon>Inhella</taxon>
    </lineage>
</organism>
<evidence type="ECO:0000256" key="5">
    <source>
        <dbReference type="ARBA" id="ARBA00022692"/>
    </source>
</evidence>
<feature type="chain" id="PRO_5018608515" evidence="10">
    <location>
        <begin position="33"/>
        <end position="395"/>
    </location>
</feature>
<evidence type="ECO:0000256" key="3">
    <source>
        <dbReference type="ARBA" id="ARBA00022448"/>
    </source>
</evidence>
<dbReference type="AlphaFoldDB" id="A0A3S2UDC7"/>
<sequence>MTRTPGVRCMARLPLAALLALTGALSAPTAQAVDWSGYFRAGPGLTSNSTNRACYALNGGTSGMKYRLGNECDLYGEFLLSQDVKKDGLEARVSLMTNHYTGNTDTDGKGLAIEQLWAEVKGFDFAPEATFWIGKERGRRGDVHIVDTFFTEMKGVGAGVKNVGGTFGVAYYKNDDQPNKPGHRVNFEWVNLPANDDAKLNVFATLTKGQFTGGTSGAALALRHDQSKFLGTGLSNTLWVQLSQGSAALNSNFGDLSAGSKAKGWRIVESFNGQSGALGGQVMLLLAKETNGAGVSTTSSSIGGRMSYGLSRHFKFVSELGVSQYKPEGGATARLTKLTLAPTLSIDSSFWSRPELRFYVTTAKWNAAAGNVTGNPAFNGKTSGTSAGAQVEWWF</sequence>
<name>A0A3S2UDC7_9BURK</name>
<keyword evidence="10" id="KW-0732">Signal</keyword>
<dbReference type="GO" id="GO:0015774">
    <property type="term" value="P:polysaccharide transport"/>
    <property type="evidence" value="ECO:0007669"/>
    <property type="project" value="TreeGrafter"/>
</dbReference>
<evidence type="ECO:0000256" key="1">
    <source>
        <dbReference type="ARBA" id="ARBA00004571"/>
    </source>
</evidence>
<dbReference type="InterPro" id="IPR050286">
    <property type="entry name" value="G_neg_Bact_CarbUptk_Porin"/>
</dbReference>
<keyword evidence="7" id="KW-0626">Porin</keyword>
<evidence type="ECO:0000256" key="10">
    <source>
        <dbReference type="SAM" id="SignalP"/>
    </source>
</evidence>
<evidence type="ECO:0000256" key="8">
    <source>
        <dbReference type="ARBA" id="ARBA00023136"/>
    </source>
</evidence>
<dbReference type="InterPro" id="IPR003192">
    <property type="entry name" value="Porin_LamB"/>
</dbReference>
<evidence type="ECO:0000256" key="2">
    <source>
        <dbReference type="ARBA" id="ARBA00007055"/>
    </source>
</evidence>
<dbReference type="Proteomes" id="UP000288587">
    <property type="component" value="Unassembled WGS sequence"/>
</dbReference>
<dbReference type="PANTHER" id="PTHR38762:SF1">
    <property type="entry name" value="CRYPTIC OUTER MEMBRANE PORIN BGLH-RELATED"/>
    <property type="match status" value="1"/>
</dbReference>
<dbReference type="PANTHER" id="PTHR38762">
    <property type="entry name" value="CRYPTIC OUTER MEMBRANE PORIN BGLH-RELATED"/>
    <property type="match status" value="1"/>
</dbReference>
<accession>A0A3S2UDC7</accession>
<proteinExistence type="inferred from homology"/>
<keyword evidence="3" id="KW-0813">Transport</keyword>
<evidence type="ECO:0000256" key="9">
    <source>
        <dbReference type="ARBA" id="ARBA00023237"/>
    </source>
</evidence>
<dbReference type="GO" id="GO:0046930">
    <property type="term" value="C:pore complex"/>
    <property type="evidence" value="ECO:0007669"/>
    <property type="project" value="UniProtKB-KW"/>
</dbReference>
<dbReference type="Gene3D" id="2.40.170.10">
    <property type="entry name" value="Porin, LamB type"/>
    <property type="match status" value="1"/>
</dbReference>
<evidence type="ECO:0000256" key="6">
    <source>
        <dbReference type="ARBA" id="ARBA00023065"/>
    </source>
</evidence>
<dbReference type="SUPFAM" id="SSF56935">
    <property type="entry name" value="Porins"/>
    <property type="match status" value="1"/>
</dbReference>
<keyword evidence="9" id="KW-0998">Cell outer membrane</keyword>
<comment type="similarity">
    <text evidence="2">Belongs to the porin LamB (TC 1.B.3) family.</text>
</comment>
<evidence type="ECO:0000313" key="11">
    <source>
        <dbReference type="EMBL" id="RVT85012.1"/>
    </source>
</evidence>
<gene>
    <name evidence="11" type="ORF">EOD73_12910</name>
</gene>
<dbReference type="InterPro" id="IPR036998">
    <property type="entry name" value="Porin_LamB_sf"/>
</dbReference>
<keyword evidence="5" id="KW-0812">Transmembrane</keyword>
<dbReference type="GO" id="GO:0006811">
    <property type="term" value="P:monoatomic ion transport"/>
    <property type="evidence" value="ECO:0007669"/>
    <property type="project" value="UniProtKB-KW"/>
</dbReference>
<comment type="caution">
    <text evidence="11">The sequence shown here is derived from an EMBL/GenBank/DDBJ whole genome shotgun (WGS) entry which is preliminary data.</text>
</comment>
<dbReference type="OrthoDB" id="106611at2"/>